<protein>
    <recommendedName>
        <fullName evidence="4">Core-binding (CB) domain-containing protein</fullName>
    </recommendedName>
</protein>
<keyword evidence="1" id="KW-0238">DNA-binding</keyword>
<evidence type="ECO:0008006" key="4">
    <source>
        <dbReference type="Google" id="ProtNLM"/>
    </source>
</evidence>
<proteinExistence type="predicted"/>
<dbReference type="OrthoDB" id="3254696at2759"/>
<keyword evidence="3" id="KW-1185">Reference proteome</keyword>
<organism evidence="2 3">
    <name type="scientific">Cylindrobasidium torrendii FP15055 ss-10</name>
    <dbReference type="NCBI Taxonomy" id="1314674"/>
    <lineage>
        <taxon>Eukaryota</taxon>
        <taxon>Fungi</taxon>
        <taxon>Dikarya</taxon>
        <taxon>Basidiomycota</taxon>
        <taxon>Agaricomycotina</taxon>
        <taxon>Agaricomycetes</taxon>
        <taxon>Agaricomycetidae</taxon>
        <taxon>Agaricales</taxon>
        <taxon>Marasmiineae</taxon>
        <taxon>Physalacriaceae</taxon>
        <taxon>Cylindrobasidium</taxon>
    </lineage>
</organism>
<name>A0A0D7AQL6_9AGAR</name>
<dbReference type="Gene3D" id="1.10.150.130">
    <property type="match status" value="1"/>
</dbReference>
<reference evidence="2 3" key="1">
    <citation type="journal article" date="2015" name="Fungal Genet. Biol.">
        <title>Evolution of novel wood decay mechanisms in Agaricales revealed by the genome sequences of Fistulina hepatica and Cylindrobasidium torrendii.</title>
        <authorList>
            <person name="Floudas D."/>
            <person name="Held B.W."/>
            <person name="Riley R."/>
            <person name="Nagy L.G."/>
            <person name="Koehler G."/>
            <person name="Ransdell A.S."/>
            <person name="Younus H."/>
            <person name="Chow J."/>
            <person name="Chiniquy J."/>
            <person name="Lipzen A."/>
            <person name="Tritt A."/>
            <person name="Sun H."/>
            <person name="Haridas S."/>
            <person name="LaButti K."/>
            <person name="Ohm R.A."/>
            <person name="Kues U."/>
            <person name="Blanchette R.A."/>
            <person name="Grigoriev I.V."/>
            <person name="Minto R.E."/>
            <person name="Hibbett D.S."/>
        </authorList>
    </citation>
    <scope>NUCLEOTIDE SEQUENCE [LARGE SCALE GENOMIC DNA]</scope>
    <source>
        <strain evidence="2 3">FP15055 ss-10</strain>
    </source>
</reference>
<feature type="non-terminal residue" evidence="2">
    <location>
        <position position="1"/>
    </location>
</feature>
<sequence length="90" mass="9932">PATTASATRMDLVNNAWAPATRKKYGSFLNHFERYCDKMAIPTHLRFPTSHGLLLDYVADMKGEVGAKAAGDRITALKNIHAKAGMRWEG</sequence>
<dbReference type="EMBL" id="KN881400">
    <property type="protein sequence ID" value="KIY60653.1"/>
    <property type="molecule type" value="Genomic_DNA"/>
</dbReference>
<dbReference type="AlphaFoldDB" id="A0A0D7AQL6"/>
<dbReference type="InterPro" id="IPR010998">
    <property type="entry name" value="Integrase_recombinase_N"/>
</dbReference>
<dbReference type="Proteomes" id="UP000054007">
    <property type="component" value="Unassembled WGS sequence"/>
</dbReference>
<gene>
    <name evidence="2" type="ORF">CYLTODRAFT_324182</name>
</gene>
<dbReference type="SUPFAM" id="SSF47823">
    <property type="entry name" value="lambda integrase-like, N-terminal domain"/>
    <property type="match status" value="1"/>
</dbReference>
<accession>A0A0D7AQL6</accession>
<evidence type="ECO:0000256" key="1">
    <source>
        <dbReference type="ARBA" id="ARBA00023125"/>
    </source>
</evidence>
<evidence type="ECO:0000313" key="2">
    <source>
        <dbReference type="EMBL" id="KIY60653.1"/>
    </source>
</evidence>
<dbReference type="GO" id="GO:0003677">
    <property type="term" value="F:DNA binding"/>
    <property type="evidence" value="ECO:0007669"/>
    <property type="project" value="UniProtKB-KW"/>
</dbReference>
<evidence type="ECO:0000313" key="3">
    <source>
        <dbReference type="Proteomes" id="UP000054007"/>
    </source>
</evidence>
<feature type="non-terminal residue" evidence="2">
    <location>
        <position position="90"/>
    </location>
</feature>